<evidence type="ECO:0000256" key="1">
    <source>
        <dbReference type="SAM" id="MobiDB-lite"/>
    </source>
</evidence>
<organism evidence="2 3">
    <name type="scientific">Diploscapter pachys</name>
    <dbReference type="NCBI Taxonomy" id="2018661"/>
    <lineage>
        <taxon>Eukaryota</taxon>
        <taxon>Metazoa</taxon>
        <taxon>Ecdysozoa</taxon>
        <taxon>Nematoda</taxon>
        <taxon>Chromadorea</taxon>
        <taxon>Rhabditida</taxon>
        <taxon>Rhabditina</taxon>
        <taxon>Rhabditomorpha</taxon>
        <taxon>Rhabditoidea</taxon>
        <taxon>Rhabditidae</taxon>
        <taxon>Diploscapter</taxon>
    </lineage>
</organism>
<dbReference type="Proteomes" id="UP000218231">
    <property type="component" value="Unassembled WGS sequence"/>
</dbReference>
<feature type="compositionally biased region" description="Acidic residues" evidence="1">
    <location>
        <begin position="11"/>
        <end position="52"/>
    </location>
</feature>
<name>A0A2A2J9M6_9BILA</name>
<feature type="compositionally biased region" description="Basic and acidic residues" evidence="1">
    <location>
        <begin position="53"/>
        <end position="71"/>
    </location>
</feature>
<keyword evidence="3" id="KW-1185">Reference proteome</keyword>
<feature type="region of interest" description="Disordered" evidence="1">
    <location>
        <begin position="1"/>
        <end position="104"/>
    </location>
</feature>
<evidence type="ECO:0000313" key="3">
    <source>
        <dbReference type="Proteomes" id="UP000218231"/>
    </source>
</evidence>
<reference evidence="2 3" key="1">
    <citation type="journal article" date="2017" name="Curr. Biol.">
        <title>Genome architecture and evolution of a unichromosomal asexual nematode.</title>
        <authorList>
            <person name="Fradin H."/>
            <person name="Zegar C."/>
            <person name="Gutwein M."/>
            <person name="Lucas J."/>
            <person name="Kovtun M."/>
            <person name="Corcoran D."/>
            <person name="Baugh L.R."/>
            <person name="Kiontke K."/>
            <person name="Gunsalus K."/>
            <person name="Fitch D.H."/>
            <person name="Piano F."/>
        </authorList>
    </citation>
    <scope>NUCLEOTIDE SEQUENCE [LARGE SCALE GENOMIC DNA]</scope>
    <source>
        <strain evidence="2">PF1309</strain>
    </source>
</reference>
<evidence type="ECO:0000313" key="2">
    <source>
        <dbReference type="EMBL" id="PAV58466.1"/>
    </source>
</evidence>
<accession>A0A2A2J9M6</accession>
<feature type="compositionally biased region" description="Acidic residues" evidence="1">
    <location>
        <begin position="72"/>
        <end position="97"/>
    </location>
</feature>
<comment type="caution">
    <text evidence="2">The sequence shown here is derived from an EMBL/GenBank/DDBJ whole genome shotgun (WGS) entry which is preliminary data.</text>
</comment>
<protein>
    <submittedName>
        <fullName evidence="2">Uncharacterized protein</fullName>
    </submittedName>
</protein>
<gene>
    <name evidence="2" type="ORF">WR25_05756</name>
</gene>
<dbReference type="AlphaFoldDB" id="A0A2A2J9M6"/>
<proteinExistence type="predicted"/>
<sequence length="312" mass="36281">MDATTAQADKDDSDEDNSEEDSNSDEDNSEEDSNSDEDNSEEDSNSDEDNSEEDKKPGKQREKGKVAKIDEESNTSDEDQEEEEEQEGEGEKDEEDDVKNPSRIPKDRVKFLYKTSDDAETESIEDWNVVMNRITDDDLRKKFSEGKAYDMNRGNLRRSPKVVPDPKNPKRTGLWVWNLQSKWLRECLTKFKENDYYRENFNSDVKRDKFSKMESQYEYELGHVISWSLCGESTKNNVFLQNPGTNKNLRSVDIRLKTFLLANENRRGDFLMKAKYDKDESLIPSRIKIYVRLIIEGGLVEQKKYSFPNPPG</sequence>
<dbReference type="EMBL" id="LIAE01010580">
    <property type="protein sequence ID" value="PAV58466.1"/>
    <property type="molecule type" value="Genomic_DNA"/>
</dbReference>